<protein>
    <submittedName>
        <fullName evidence="1">Uncharacterized protein</fullName>
    </submittedName>
</protein>
<dbReference type="Proteomes" id="UP001144471">
    <property type="component" value="Unassembled WGS sequence"/>
</dbReference>
<keyword evidence="2" id="KW-1185">Reference proteome</keyword>
<evidence type="ECO:0000313" key="2">
    <source>
        <dbReference type="Proteomes" id="UP001144471"/>
    </source>
</evidence>
<dbReference type="AlphaFoldDB" id="A0A9W6LPA1"/>
<dbReference type="EMBL" id="BSDY01000024">
    <property type="protein sequence ID" value="GLI57784.1"/>
    <property type="molecule type" value="Genomic_DNA"/>
</dbReference>
<name>A0A9W6LPA1_9FUSO</name>
<comment type="caution">
    <text evidence="1">The sequence shown here is derived from an EMBL/GenBank/DDBJ whole genome shotgun (WGS) entry which is preliminary data.</text>
</comment>
<organism evidence="1 2">
    <name type="scientific">Propionigenium maris DSM 9537</name>
    <dbReference type="NCBI Taxonomy" id="1123000"/>
    <lineage>
        <taxon>Bacteria</taxon>
        <taxon>Fusobacteriati</taxon>
        <taxon>Fusobacteriota</taxon>
        <taxon>Fusobacteriia</taxon>
        <taxon>Fusobacteriales</taxon>
        <taxon>Fusobacteriaceae</taxon>
        <taxon>Propionigenium</taxon>
    </lineage>
</organism>
<dbReference type="RefSeq" id="WP_281837460.1">
    <property type="nucleotide sequence ID" value="NZ_BSDY01000024.1"/>
</dbReference>
<proteinExistence type="predicted"/>
<gene>
    <name evidence="1" type="ORF">PM10SUCC1_32980</name>
</gene>
<evidence type="ECO:0000313" key="1">
    <source>
        <dbReference type="EMBL" id="GLI57784.1"/>
    </source>
</evidence>
<reference evidence="1" key="1">
    <citation type="submission" date="2022-12" db="EMBL/GenBank/DDBJ databases">
        <title>Reference genome sequencing for broad-spectrum identification of bacterial and archaeal isolates by mass spectrometry.</title>
        <authorList>
            <person name="Sekiguchi Y."/>
            <person name="Tourlousse D.M."/>
        </authorList>
    </citation>
    <scope>NUCLEOTIDE SEQUENCE</scope>
    <source>
        <strain evidence="1">10succ1</strain>
    </source>
</reference>
<sequence length="168" mass="20088">MRKKIKMPVPKIINEVLEKDCHHFGITKEKLCNEVILKMGYKPLIKYHKMMTFEEKVDLQFNLQVETQKYYKDIWKENNATSDAELVRTILSTYINLSPFLREKIIMDTKLRFILELLREKHIVKIEVDGKIIEAELMEILRCSETNYLKVIHSQGEEYLSKLEIIRK</sequence>
<accession>A0A9W6LPA1</accession>